<accession>A0ABN6MYY7</accession>
<dbReference type="Proteomes" id="UP001162891">
    <property type="component" value="Chromosome"/>
</dbReference>
<feature type="domain" description="GFO/IDH/MocA-like oxidoreductase" evidence="4">
    <location>
        <begin position="149"/>
        <end position="276"/>
    </location>
</feature>
<dbReference type="Gene3D" id="3.40.50.720">
    <property type="entry name" value="NAD(P)-binding Rossmann-like Domain"/>
    <property type="match status" value="1"/>
</dbReference>
<name>A0ABN6MYY7_9BACT</name>
<evidence type="ECO:0000256" key="2">
    <source>
        <dbReference type="SAM" id="MobiDB-lite"/>
    </source>
</evidence>
<evidence type="ECO:0008006" key="7">
    <source>
        <dbReference type="Google" id="ProtNLM"/>
    </source>
</evidence>
<evidence type="ECO:0000259" key="4">
    <source>
        <dbReference type="Pfam" id="PF22725"/>
    </source>
</evidence>
<dbReference type="InterPro" id="IPR000683">
    <property type="entry name" value="Gfo/Idh/MocA-like_OxRdtase_N"/>
</dbReference>
<reference evidence="6" key="1">
    <citation type="journal article" date="2022" name="Int. J. Syst. Evol. Microbiol.">
        <title>Anaeromyxobacter oryzae sp. nov., Anaeromyxobacter diazotrophicus sp. nov. and Anaeromyxobacter paludicola sp. nov., isolated from paddy soils.</title>
        <authorList>
            <person name="Itoh H."/>
            <person name="Xu Z."/>
            <person name="Mise K."/>
            <person name="Masuda Y."/>
            <person name="Ushijima N."/>
            <person name="Hayakawa C."/>
            <person name="Shiratori Y."/>
            <person name="Senoo K."/>
        </authorList>
    </citation>
    <scope>NUCLEOTIDE SEQUENCE [LARGE SCALE GENOMIC DNA]</scope>
    <source>
        <strain evidence="6">Red232</strain>
    </source>
</reference>
<dbReference type="Pfam" id="PF01408">
    <property type="entry name" value="GFO_IDH_MocA"/>
    <property type="match status" value="1"/>
</dbReference>
<dbReference type="PANTHER" id="PTHR43818:SF11">
    <property type="entry name" value="BCDNA.GH03377"/>
    <property type="match status" value="1"/>
</dbReference>
<evidence type="ECO:0000313" key="6">
    <source>
        <dbReference type="Proteomes" id="UP001162891"/>
    </source>
</evidence>
<protein>
    <recommendedName>
        <fullName evidence="7">Oxidoreductase domain protein</fullName>
    </recommendedName>
</protein>
<dbReference type="Pfam" id="PF22725">
    <property type="entry name" value="GFO_IDH_MocA_C3"/>
    <property type="match status" value="1"/>
</dbReference>
<dbReference type="SUPFAM" id="SSF55347">
    <property type="entry name" value="Glyceraldehyde-3-phosphate dehydrogenase-like, C-terminal domain"/>
    <property type="match status" value="1"/>
</dbReference>
<organism evidence="5 6">
    <name type="scientific">Anaeromyxobacter oryzae</name>
    <dbReference type="NCBI Taxonomy" id="2918170"/>
    <lineage>
        <taxon>Bacteria</taxon>
        <taxon>Pseudomonadati</taxon>
        <taxon>Myxococcota</taxon>
        <taxon>Myxococcia</taxon>
        <taxon>Myxococcales</taxon>
        <taxon>Cystobacterineae</taxon>
        <taxon>Anaeromyxobacteraceae</taxon>
        <taxon>Anaeromyxobacter</taxon>
    </lineage>
</organism>
<dbReference type="InterPro" id="IPR036291">
    <property type="entry name" value="NAD(P)-bd_dom_sf"/>
</dbReference>
<feature type="region of interest" description="Disordered" evidence="2">
    <location>
        <begin position="1"/>
        <end position="21"/>
    </location>
</feature>
<evidence type="ECO:0000313" key="5">
    <source>
        <dbReference type="EMBL" id="BDG05851.1"/>
    </source>
</evidence>
<feature type="domain" description="Gfo/Idh/MocA-like oxidoreductase N-terminal" evidence="3">
    <location>
        <begin position="24"/>
        <end position="141"/>
    </location>
</feature>
<dbReference type="SUPFAM" id="SSF51735">
    <property type="entry name" value="NAD(P)-binding Rossmann-fold domains"/>
    <property type="match status" value="1"/>
</dbReference>
<dbReference type="PANTHER" id="PTHR43818">
    <property type="entry name" value="BCDNA.GH03377"/>
    <property type="match status" value="1"/>
</dbReference>
<evidence type="ECO:0000259" key="3">
    <source>
        <dbReference type="Pfam" id="PF01408"/>
    </source>
</evidence>
<dbReference type="InterPro" id="IPR055170">
    <property type="entry name" value="GFO_IDH_MocA-like_dom"/>
</dbReference>
<dbReference type="InterPro" id="IPR050463">
    <property type="entry name" value="Gfo/Idh/MocA_oxidrdct_glycsds"/>
</dbReference>
<dbReference type="EMBL" id="AP025591">
    <property type="protein sequence ID" value="BDG05851.1"/>
    <property type="molecule type" value="Genomic_DNA"/>
</dbReference>
<gene>
    <name evidence="5" type="ORF">AMOR_48470</name>
</gene>
<keyword evidence="1" id="KW-0560">Oxidoreductase</keyword>
<dbReference type="RefSeq" id="WP_248355026.1">
    <property type="nucleotide sequence ID" value="NZ_AP025591.1"/>
</dbReference>
<proteinExistence type="predicted"/>
<evidence type="ECO:0000256" key="1">
    <source>
        <dbReference type="ARBA" id="ARBA00023002"/>
    </source>
</evidence>
<keyword evidence="6" id="KW-1185">Reference proteome</keyword>
<dbReference type="Gene3D" id="3.30.360.10">
    <property type="entry name" value="Dihydrodipicolinate Reductase, domain 2"/>
    <property type="match status" value="1"/>
</dbReference>
<sequence length="386" mass="40959">MRNGSGSGPRGAPATPAQDAAGPRVAVVGCGQIADAHITQARRAGAVVAAVCDASSHMAEQAAARHGVPTWFTELDALLEEARPDVVHVTTPPASHLALARRALAAGAHVYVEKPMTVDAREADELAEAARASGRLVCVGHNLVFDPVVRRLRALLQAGALGEVVHVDAMMGYNLAGPFGAVLMSDPDHWIHRLPGGLAQNNLSHPLSLVLPLLGGGVPEVRATGQRLRSQRFGDARDLFHDELRILLEGARATAAIHFSCRARPVQLALSVYGTERAAFVSLDARTLRVVDGSSMPGPFQKVDWARRDAVAAGRELLRRAADLLSARLHYFEGMKELFEAFYAAARGAGEPPIPLGEARVVAQVMDRIFAECGRATGAPAREARA</sequence>